<proteinExistence type="predicted"/>
<name>A0A9W7L174_9STRA</name>
<organism evidence="2 3">
    <name type="scientific">Triparma laevis f. longispina</name>
    <dbReference type="NCBI Taxonomy" id="1714387"/>
    <lineage>
        <taxon>Eukaryota</taxon>
        <taxon>Sar</taxon>
        <taxon>Stramenopiles</taxon>
        <taxon>Ochrophyta</taxon>
        <taxon>Bolidophyceae</taxon>
        <taxon>Parmales</taxon>
        <taxon>Triparmaceae</taxon>
        <taxon>Triparma</taxon>
    </lineage>
</organism>
<dbReference type="Proteomes" id="UP001165122">
    <property type="component" value="Unassembled WGS sequence"/>
</dbReference>
<sequence length="99" mass="10592">MTSIKGKGKSGSFQKHRQSFEDFVANEKNQKGEGKEGTSNPLAKGGRGREGDEKGVTTVKPHIARVESVKKESQARKGGGGGADTDLVTKFDEQSQTKL</sequence>
<feature type="compositionally biased region" description="Basic and acidic residues" evidence="1">
    <location>
        <begin position="64"/>
        <end position="75"/>
    </location>
</feature>
<evidence type="ECO:0000256" key="1">
    <source>
        <dbReference type="SAM" id="MobiDB-lite"/>
    </source>
</evidence>
<dbReference type="AlphaFoldDB" id="A0A9W7L174"/>
<evidence type="ECO:0000313" key="2">
    <source>
        <dbReference type="EMBL" id="GMI18665.1"/>
    </source>
</evidence>
<evidence type="ECO:0000313" key="3">
    <source>
        <dbReference type="Proteomes" id="UP001165122"/>
    </source>
</evidence>
<feature type="compositionally biased region" description="Basic and acidic residues" evidence="1">
    <location>
        <begin position="87"/>
        <end position="99"/>
    </location>
</feature>
<keyword evidence="3" id="KW-1185">Reference proteome</keyword>
<protein>
    <submittedName>
        <fullName evidence="2">Uncharacterized protein</fullName>
    </submittedName>
</protein>
<reference evidence="3" key="1">
    <citation type="journal article" date="2023" name="Commun. Biol.">
        <title>Genome analysis of Parmales, the sister group of diatoms, reveals the evolutionary specialization of diatoms from phago-mixotrophs to photoautotrophs.</title>
        <authorList>
            <person name="Ban H."/>
            <person name="Sato S."/>
            <person name="Yoshikawa S."/>
            <person name="Yamada K."/>
            <person name="Nakamura Y."/>
            <person name="Ichinomiya M."/>
            <person name="Sato N."/>
            <person name="Blanc-Mathieu R."/>
            <person name="Endo H."/>
            <person name="Kuwata A."/>
            <person name="Ogata H."/>
        </authorList>
    </citation>
    <scope>NUCLEOTIDE SEQUENCE [LARGE SCALE GENOMIC DNA]</scope>
    <source>
        <strain evidence="3">NIES 3700</strain>
    </source>
</reference>
<gene>
    <name evidence="2" type="ORF">TrLO_g4565</name>
</gene>
<feature type="region of interest" description="Disordered" evidence="1">
    <location>
        <begin position="1"/>
        <end position="99"/>
    </location>
</feature>
<accession>A0A9W7L174</accession>
<dbReference type="EMBL" id="BRXW01000342">
    <property type="protein sequence ID" value="GMI18665.1"/>
    <property type="molecule type" value="Genomic_DNA"/>
</dbReference>
<comment type="caution">
    <text evidence="2">The sequence shown here is derived from an EMBL/GenBank/DDBJ whole genome shotgun (WGS) entry which is preliminary data.</text>
</comment>